<keyword evidence="6" id="KW-1185">Reference proteome</keyword>
<evidence type="ECO:0000256" key="1">
    <source>
        <dbReference type="ARBA" id="ARBA00022741"/>
    </source>
</evidence>
<dbReference type="OrthoDB" id="9783172at2"/>
<dbReference type="PANTHER" id="PTHR43384:SF6">
    <property type="entry name" value="SEPTUM SITE-DETERMINING PROTEIN MIND HOMOLOG, CHLOROPLASTIC"/>
    <property type="match status" value="1"/>
</dbReference>
<dbReference type="Gene3D" id="3.40.50.300">
    <property type="entry name" value="P-loop containing nucleotide triphosphate hydrolases"/>
    <property type="match status" value="1"/>
</dbReference>
<dbReference type="SUPFAM" id="SSF52540">
    <property type="entry name" value="P-loop containing nucleoside triphosphate hydrolases"/>
    <property type="match status" value="1"/>
</dbReference>
<evidence type="ECO:0000256" key="2">
    <source>
        <dbReference type="ARBA" id="ARBA00022840"/>
    </source>
</evidence>
<dbReference type="SUPFAM" id="SSF52172">
    <property type="entry name" value="CheY-like"/>
    <property type="match status" value="1"/>
</dbReference>
<dbReference type="RefSeq" id="WP_109271879.1">
    <property type="nucleotide sequence ID" value="NZ_QFFF01000001.1"/>
</dbReference>
<dbReference type="AlphaFoldDB" id="A0A2U2J5Y1"/>
<evidence type="ECO:0000259" key="4">
    <source>
        <dbReference type="PROSITE" id="PS50110"/>
    </source>
</evidence>
<dbReference type="PANTHER" id="PTHR43384">
    <property type="entry name" value="SEPTUM SITE-DETERMINING PROTEIN MIND HOMOLOG, CHLOROPLASTIC-RELATED"/>
    <property type="match status" value="1"/>
</dbReference>
<dbReference type="InterPro" id="IPR001789">
    <property type="entry name" value="Sig_transdc_resp-reg_receiver"/>
</dbReference>
<dbReference type="InterPro" id="IPR050625">
    <property type="entry name" value="ParA/MinD_ATPase"/>
</dbReference>
<dbReference type="PROSITE" id="PS50110">
    <property type="entry name" value="RESPONSE_REGULATORY"/>
    <property type="match status" value="1"/>
</dbReference>
<dbReference type="Gene3D" id="3.40.50.2300">
    <property type="match status" value="1"/>
</dbReference>
<dbReference type="GO" id="GO:0009898">
    <property type="term" value="C:cytoplasmic side of plasma membrane"/>
    <property type="evidence" value="ECO:0007669"/>
    <property type="project" value="TreeGrafter"/>
</dbReference>
<evidence type="ECO:0000313" key="5">
    <source>
        <dbReference type="EMBL" id="PWG03740.1"/>
    </source>
</evidence>
<sequence length="400" mass="41787">MIDSLGSPSARDVIAFAADEATRGVAREAVALAGIADYEVQEGGLAAALDYLSKGPAPATLVVDVSDCDDVIDCLDRLADACEPHTRVIAIGAVNDIELYRKLLEMGLTDYLVKPVSLQALANGLRRAREVESVPSQSPSTSLRKIALLGAKGGVGATSLALSLGAALADRHKRSTVLLDLDLRFGAMAMSLDLEPSRGLREILSTPERIDTLLIESAVTPAADRLRLLSAEEPLDAEFSLPAEGISALLKWLEGHSDIVLMDVPRHFDAIARAAIEAADIICIVTDLSLVGMRDSKRMLALAQAAGGETVMVANRVGGVAGEVPQAEFERGIGAAFDHVIPNDSKAAADAADRGKSLLEVSANKGFTEALNGLAARLAGGSSDVAGTLAPQSWLKRILG</sequence>
<gene>
    <name evidence="5" type="ORF">DF286_13280</name>
</gene>
<dbReference type="InterPro" id="IPR011006">
    <property type="entry name" value="CheY-like_superfamily"/>
</dbReference>
<accession>A0A2U2J5Y1</accession>
<organism evidence="5 6">
    <name type="scientific">Allosphingosinicella humi</name>
    <dbReference type="NCBI Taxonomy" id="2068657"/>
    <lineage>
        <taxon>Bacteria</taxon>
        <taxon>Pseudomonadati</taxon>
        <taxon>Pseudomonadota</taxon>
        <taxon>Alphaproteobacteria</taxon>
        <taxon>Sphingomonadales</taxon>
        <taxon>Sphingomonadaceae</taxon>
        <taxon>Allosphingosinicella</taxon>
    </lineage>
</organism>
<dbReference type="InterPro" id="IPR025669">
    <property type="entry name" value="AAA_dom"/>
</dbReference>
<dbReference type="GO" id="GO:0016887">
    <property type="term" value="F:ATP hydrolysis activity"/>
    <property type="evidence" value="ECO:0007669"/>
    <property type="project" value="TreeGrafter"/>
</dbReference>
<feature type="domain" description="Response regulatory" evidence="4">
    <location>
        <begin position="12"/>
        <end position="129"/>
    </location>
</feature>
<dbReference type="GO" id="GO:0005524">
    <property type="term" value="F:ATP binding"/>
    <property type="evidence" value="ECO:0007669"/>
    <property type="project" value="UniProtKB-KW"/>
</dbReference>
<dbReference type="Proteomes" id="UP000245916">
    <property type="component" value="Unassembled WGS sequence"/>
</dbReference>
<comment type="caution">
    <text evidence="5">The sequence shown here is derived from an EMBL/GenBank/DDBJ whole genome shotgun (WGS) entry which is preliminary data.</text>
</comment>
<dbReference type="Pfam" id="PF13614">
    <property type="entry name" value="AAA_31"/>
    <property type="match status" value="1"/>
</dbReference>
<name>A0A2U2J5Y1_9SPHN</name>
<dbReference type="EMBL" id="QFFF01000001">
    <property type="protein sequence ID" value="PWG03740.1"/>
    <property type="molecule type" value="Genomic_DNA"/>
</dbReference>
<evidence type="ECO:0000256" key="3">
    <source>
        <dbReference type="PROSITE-ProRule" id="PRU00169"/>
    </source>
</evidence>
<keyword evidence="3" id="KW-0597">Phosphoprotein</keyword>
<dbReference type="GO" id="GO:0005829">
    <property type="term" value="C:cytosol"/>
    <property type="evidence" value="ECO:0007669"/>
    <property type="project" value="TreeGrafter"/>
</dbReference>
<keyword evidence="2" id="KW-0067">ATP-binding</keyword>
<dbReference type="InterPro" id="IPR027417">
    <property type="entry name" value="P-loop_NTPase"/>
</dbReference>
<proteinExistence type="predicted"/>
<protein>
    <recommendedName>
        <fullName evidence="4">Response regulatory domain-containing protein</fullName>
    </recommendedName>
</protein>
<dbReference type="GO" id="GO:0000160">
    <property type="term" value="P:phosphorelay signal transduction system"/>
    <property type="evidence" value="ECO:0007669"/>
    <property type="project" value="InterPro"/>
</dbReference>
<keyword evidence="1" id="KW-0547">Nucleotide-binding</keyword>
<dbReference type="GO" id="GO:0051782">
    <property type="term" value="P:negative regulation of cell division"/>
    <property type="evidence" value="ECO:0007669"/>
    <property type="project" value="TreeGrafter"/>
</dbReference>
<reference evidence="5 6" key="1">
    <citation type="submission" date="2018-05" db="EMBL/GenBank/DDBJ databases">
        <title>Genome of Sphingosinicella humi QZX222.</title>
        <authorList>
            <person name="Qiao Z."/>
            <person name="Wang G."/>
        </authorList>
    </citation>
    <scope>NUCLEOTIDE SEQUENCE [LARGE SCALE GENOMIC DNA]</scope>
    <source>
        <strain evidence="5 6">QZX222</strain>
    </source>
</reference>
<feature type="modified residue" description="4-aspartylphosphate" evidence="3">
    <location>
        <position position="64"/>
    </location>
</feature>
<evidence type="ECO:0000313" key="6">
    <source>
        <dbReference type="Proteomes" id="UP000245916"/>
    </source>
</evidence>